<sequence length="152" mass="16518">MFTSNRLVMTLLAASLFAYVTASTKGGWGVPHCNKTTTCQYDPKDCLKALDKFFPDPSIVYTSRNVTVKGSGHFDLDKKKYQTCTIGIGNKDAGCQAHRDHFLKGLAEQSNSGLKGLVQTCAPKKQCGLISLLADPSSVQSGLKCRWVIEVV</sequence>
<keyword evidence="3" id="KW-1185">Reference proteome</keyword>
<evidence type="ECO:0000313" key="3">
    <source>
        <dbReference type="Proteomes" id="UP000886653"/>
    </source>
</evidence>
<feature type="signal peptide" evidence="1">
    <location>
        <begin position="1"/>
        <end position="22"/>
    </location>
</feature>
<evidence type="ECO:0000256" key="1">
    <source>
        <dbReference type="SAM" id="SignalP"/>
    </source>
</evidence>
<proteinExistence type="predicted"/>
<gene>
    <name evidence="2" type="ORF">CROQUDRAFT_94715</name>
</gene>
<dbReference type="Proteomes" id="UP000886653">
    <property type="component" value="Unassembled WGS sequence"/>
</dbReference>
<dbReference type="EMBL" id="MU167290">
    <property type="protein sequence ID" value="KAG0144683.1"/>
    <property type="molecule type" value="Genomic_DNA"/>
</dbReference>
<comment type="caution">
    <text evidence="2">The sequence shown here is derived from an EMBL/GenBank/DDBJ whole genome shotgun (WGS) entry which is preliminary data.</text>
</comment>
<evidence type="ECO:0000313" key="2">
    <source>
        <dbReference type="EMBL" id="KAG0144683.1"/>
    </source>
</evidence>
<name>A0A9P6TBJ6_9BASI</name>
<dbReference type="AlphaFoldDB" id="A0A9P6TBJ6"/>
<reference evidence="2" key="1">
    <citation type="submission" date="2013-11" db="EMBL/GenBank/DDBJ databases">
        <title>Genome sequence of the fusiform rust pathogen reveals effectors for host alternation and coevolution with pine.</title>
        <authorList>
            <consortium name="DOE Joint Genome Institute"/>
            <person name="Smith K."/>
            <person name="Pendleton A."/>
            <person name="Kubisiak T."/>
            <person name="Anderson C."/>
            <person name="Salamov A."/>
            <person name="Aerts A."/>
            <person name="Riley R."/>
            <person name="Clum A."/>
            <person name="Lindquist E."/>
            <person name="Ence D."/>
            <person name="Campbell M."/>
            <person name="Kronenberg Z."/>
            <person name="Feau N."/>
            <person name="Dhillon B."/>
            <person name="Hamelin R."/>
            <person name="Burleigh J."/>
            <person name="Smith J."/>
            <person name="Yandell M."/>
            <person name="Nelson C."/>
            <person name="Grigoriev I."/>
            <person name="Davis J."/>
        </authorList>
    </citation>
    <scope>NUCLEOTIDE SEQUENCE</scope>
    <source>
        <strain evidence="2">G11</strain>
    </source>
</reference>
<feature type="chain" id="PRO_5040386754" evidence="1">
    <location>
        <begin position="23"/>
        <end position="152"/>
    </location>
</feature>
<keyword evidence="1" id="KW-0732">Signal</keyword>
<organism evidence="2 3">
    <name type="scientific">Cronartium quercuum f. sp. fusiforme G11</name>
    <dbReference type="NCBI Taxonomy" id="708437"/>
    <lineage>
        <taxon>Eukaryota</taxon>
        <taxon>Fungi</taxon>
        <taxon>Dikarya</taxon>
        <taxon>Basidiomycota</taxon>
        <taxon>Pucciniomycotina</taxon>
        <taxon>Pucciniomycetes</taxon>
        <taxon>Pucciniales</taxon>
        <taxon>Coleosporiaceae</taxon>
        <taxon>Cronartium</taxon>
    </lineage>
</organism>
<accession>A0A9P6TBJ6</accession>
<protein>
    <submittedName>
        <fullName evidence="2">Uncharacterized protein</fullName>
    </submittedName>
</protein>